<dbReference type="Gene3D" id="2.170.120.20">
    <property type="entry name" value="Ribosomal protein L25, beta domain"/>
    <property type="match status" value="1"/>
</dbReference>
<dbReference type="Gene3D" id="2.40.240.10">
    <property type="entry name" value="Ribosomal Protein L25, Chain P"/>
    <property type="match status" value="1"/>
</dbReference>
<dbReference type="InterPro" id="IPR029751">
    <property type="entry name" value="Ribosomal_L25_dom"/>
</dbReference>
<dbReference type="InterPro" id="IPR011035">
    <property type="entry name" value="Ribosomal_bL25/Gln-tRNA_synth"/>
</dbReference>
<dbReference type="InterPro" id="IPR020930">
    <property type="entry name" value="Ribosomal_uL5_bac-type"/>
</dbReference>
<dbReference type="HAMAP" id="MF_01334">
    <property type="entry name" value="Ribosomal_bL25_CTC"/>
    <property type="match status" value="1"/>
</dbReference>
<gene>
    <name evidence="8" type="ORF">MNB_SUP05-11-394</name>
    <name evidence="9" type="ORF">MNB_SUP05-9-689</name>
</gene>
<evidence type="ECO:0000256" key="4">
    <source>
        <dbReference type="ARBA" id="ARBA00023274"/>
    </source>
</evidence>
<keyword evidence="4" id="KW-0687">Ribonucleoprotein</keyword>
<dbReference type="HAMAP" id="MF_01336">
    <property type="entry name" value="Ribosomal_bL25"/>
    <property type="match status" value="1"/>
</dbReference>
<feature type="region of interest" description="Disordered" evidence="5">
    <location>
        <begin position="1"/>
        <end position="20"/>
    </location>
</feature>
<dbReference type="CDD" id="cd00495">
    <property type="entry name" value="Ribosomal_L25_TL5_CTC"/>
    <property type="match status" value="1"/>
</dbReference>
<evidence type="ECO:0000259" key="7">
    <source>
        <dbReference type="Pfam" id="PF14693"/>
    </source>
</evidence>
<dbReference type="PANTHER" id="PTHR33284">
    <property type="entry name" value="RIBOSOMAL PROTEIN L25/GLN-TRNA SYNTHETASE, ANTI-CODON-BINDING DOMAIN-CONTAINING PROTEIN"/>
    <property type="match status" value="1"/>
</dbReference>
<dbReference type="GO" id="GO:0006412">
    <property type="term" value="P:translation"/>
    <property type="evidence" value="ECO:0007669"/>
    <property type="project" value="InterPro"/>
</dbReference>
<evidence type="ECO:0000256" key="3">
    <source>
        <dbReference type="ARBA" id="ARBA00022980"/>
    </source>
</evidence>
<dbReference type="PANTHER" id="PTHR33284:SF1">
    <property type="entry name" value="RIBOSOMAL PROTEIN L25_GLN-TRNA SYNTHETASE, ANTI-CODON-BINDING DOMAIN-CONTAINING PROTEIN"/>
    <property type="match status" value="1"/>
</dbReference>
<keyword evidence="2" id="KW-0694">RNA-binding</keyword>
<dbReference type="NCBIfam" id="NF004130">
    <property type="entry name" value="PRK05618.1-5"/>
    <property type="match status" value="1"/>
</dbReference>
<keyword evidence="3 9" id="KW-0689">Ribosomal protein</keyword>
<keyword evidence="1" id="KW-0699">rRNA-binding</keyword>
<dbReference type="AlphaFoldDB" id="A0A1W1DSK4"/>
<reference evidence="9" key="1">
    <citation type="submission" date="2016-10" db="EMBL/GenBank/DDBJ databases">
        <authorList>
            <person name="de Groot N.N."/>
        </authorList>
    </citation>
    <scope>NUCLEOTIDE SEQUENCE</scope>
</reference>
<evidence type="ECO:0000313" key="9">
    <source>
        <dbReference type="EMBL" id="SFV84348.1"/>
    </source>
</evidence>
<organism evidence="9">
    <name type="scientific">hydrothermal vent metagenome</name>
    <dbReference type="NCBI Taxonomy" id="652676"/>
    <lineage>
        <taxon>unclassified sequences</taxon>
        <taxon>metagenomes</taxon>
        <taxon>ecological metagenomes</taxon>
    </lineage>
</organism>
<dbReference type="Pfam" id="PF14693">
    <property type="entry name" value="Ribosomal_TL5_C"/>
    <property type="match status" value="1"/>
</dbReference>
<proteinExistence type="inferred from homology"/>
<dbReference type="InterPro" id="IPR020057">
    <property type="entry name" value="Ribosomal_bL25_b-dom"/>
</dbReference>
<evidence type="ECO:0000256" key="5">
    <source>
        <dbReference type="SAM" id="MobiDB-lite"/>
    </source>
</evidence>
<protein>
    <submittedName>
        <fullName evidence="9">LSU ribosomal protein L25p</fullName>
    </submittedName>
</protein>
<feature type="domain" description="Large ribosomal subunit protein bL25 beta" evidence="7">
    <location>
        <begin position="101"/>
        <end position="191"/>
    </location>
</feature>
<feature type="domain" description="Large ribosomal subunit protein bL25 L25" evidence="6">
    <location>
        <begin position="5"/>
        <end position="92"/>
    </location>
</feature>
<dbReference type="EMBL" id="FPHX01000077">
    <property type="protein sequence ID" value="SFV84348.1"/>
    <property type="molecule type" value="Genomic_DNA"/>
</dbReference>
<dbReference type="GO" id="GO:0022625">
    <property type="term" value="C:cytosolic large ribosomal subunit"/>
    <property type="evidence" value="ECO:0007669"/>
    <property type="project" value="TreeGrafter"/>
</dbReference>
<dbReference type="SUPFAM" id="SSF50715">
    <property type="entry name" value="Ribosomal protein L25-like"/>
    <property type="match status" value="1"/>
</dbReference>
<dbReference type="InterPro" id="IPR020056">
    <property type="entry name" value="Rbsml_bL25/Gln-tRNA_synth_N"/>
</dbReference>
<sequence>MGMIINATTRDDQGKGASRRLRREEKLPAIVYGAGKEPSAISLNIHEITHLLENDDAFTSVLDLSIDKKVEPVIIKDLQRHPAKNTVTHVDLLRINMKKTIVTSIPLNFTGSDDNEAIRLGAILNQFINAVEVSCLPADMPNGIEVDISNLAIGDHISLTGLNMPEGVTLTALTHGDIEAHDQSVVAVQEAKLMAEEVEEEVIEADGDEPAEGDDAEQGDSDSDSDS</sequence>
<evidence type="ECO:0000256" key="2">
    <source>
        <dbReference type="ARBA" id="ARBA00022884"/>
    </source>
</evidence>
<dbReference type="InterPro" id="IPR037121">
    <property type="entry name" value="Ribosomal_bL25_C"/>
</dbReference>
<accession>A0A1W1DSK4</accession>
<dbReference type="Pfam" id="PF01386">
    <property type="entry name" value="Ribosomal_L25p"/>
    <property type="match status" value="1"/>
</dbReference>
<feature type="region of interest" description="Disordered" evidence="5">
    <location>
        <begin position="198"/>
        <end position="227"/>
    </location>
</feature>
<dbReference type="EMBL" id="FPHS01000045">
    <property type="protein sequence ID" value="SFV78847.1"/>
    <property type="molecule type" value="Genomic_DNA"/>
</dbReference>
<evidence type="ECO:0000313" key="8">
    <source>
        <dbReference type="EMBL" id="SFV78847.1"/>
    </source>
</evidence>
<evidence type="ECO:0000256" key="1">
    <source>
        <dbReference type="ARBA" id="ARBA00022730"/>
    </source>
</evidence>
<dbReference type="GO" id="GO:0003735">
    <property type="term" value="F:structural constituent of ribosome"/>
    <property type="evidence" value="ECO:0007669"/>
    <property type="project" value="InterPro"/>
</dbReference>
<name>A0A1W1DSK4_9ZZZZ</name>
<dbReference type="InterPro" id="IPR020055">
    <property type="entry name" value="Ribosomal_bL25_short"/>
</dbReference>
<evidence type="ECO:0000259" key="6">
    <source>
        <dbReference type="Pfam" id="PF01386"/>
    </source>
</evidence>
<dbReference type="NCBIfam" id="NF004612">
    <property type="entry name" value="PRK05943.1"/>
    <property type="match status" value="1"/>
</dbReference>
<dbReference type="InterPro" id="IPR001021">
    <property type="entry name" value="Ribosomal_bL25_long"/>
</dbReference>
<dbReference type="NCBIfam" id="TIGR00731">
    <property type="entry name" value="bL25_bact_ctc"/>
    <property type="match status" value="1"/>
</dbReference>
<dbReference type="GO" id="GO:0008097">
    <property type="term" value="F:5S rRNA binding"/>
    <property type="evidence" value="ECO:0007669"/>
    <property type="project" value="InterPro"/>
</dbReference>